<feature type="signal peptide" evidence="3">
    <location>
        <begin position="1"/>
        <end position="23"/>
    </location>
</feature>
<feature type="compositionally biased region" description="Basic and acidic residues" evidence="1">
    <location>
        <begin position="430"/>
        <end position="442"/>
    </location>
</feature>
<name>A0A914L5F5_MELIC</name>
<dbReference type="AlphaFoldDB" id="A0A914L5F5"/>
<evidence type="ECO:0000256" key="3">
    <source>
        <dbReference type="SAM" id="SignalP"/>
    </source>
</evidence>
<evidence type="ECO:0000313" key="5">
    <source>
        <dbReference type="WBParaSite" id="Minc3s00231g08158"/>
    </source>
</evidence>
<feature type="compositionally biased region" description="Acidic residues" evidence="1">
    <location>
        <begin position="443"/>
        <end position="452"/>
    </location>
</feature>
<accession>A0A914L5F5</accession>
<keyword evidence="4" id="KW-1185">Reference proteome</keyword>
<feature type="chain" id="PRO_5036765355" evidence="3">
    <location>
        <begin position="24"/>
        <end position="500"/>
    </location>
</feature>
<proteinExistence type="predicted"/>
<organism evidence="4 5">
    <name type="scientific">Meloidogyne incognita</name>
    <name type="common">Southern root-knot nematode worm</name>
    <name type="synonym">Oxyuris incognita</name>
    <dbReference type="NCBI Taxonomy" id="6306"/>
    <lineage>
        <taxon>Eukaryota</taxon>
        <taxon>Metazoa</taxon>
        <taxon>Ecdysozoa</taxon>
        <taxon>Nematoda</taxon>
        <taxon>Chromadorea</taxon>
        <taxon>Rhabditida</taxon>
        <taxon>Tylenchina</taxon>
        <taxon>Tylenchomorpha</taxon>
        <taxon>Tylenchoidea</taxon>
        <taxon>Meloidogynidae</taxon>
        <taxon>Meloidogyninae</taxon>
        <taxon>Meloidogyne</taxon>
        <taxon>Meloidogyne incognita group</taxon>
    </lineage>
</organism>
<protein>
    <submittedName>
        <fullName evidence="5">Candidate secreted effector</fullName>
    </submittedName>
</protein>
<evidence type="ECO:0000256" key="1">
    <source>
        <dbReference type="SAM" id="MobiDB-lite"/>
    </source>
</evidence>
<reference evidence="5" key="1">
    <citation type="submission" date="2022-11" db="UniProtKB">
        <authorList>
            <consortium name="WormBaseParasite"/>
        </authorList>
    </citation>
    <scope>IDENTIFICATION</scope>
</reference>
<keyword evidence="2" id="KW-0812">Transmembrane</keyword>
<dbReference type="WBParaSite" id="Minc3s00231g08158">
    <property type="protein sequence ID" value="Minc3s00231g08158"/>
    <property type="gene ID" value="Minc3s00231g08158"/>
</dbReference>
<feature type="transmembrane region" description="Helical" evidence="2">
    <location>
        <begin position="334"/>
        <end position="354"/>
    </location>
</feature>
<evidence type="ECO:0000256" key="2">
    <source>
        <dbReference type="SAM" id="Phobius"/>
    </source>
</evidence>
<keyword evidence="3" id="KW-0732">Signal</keyword>
<keyword evidence="2" id="KW-1133">Transmembrane helix</keyword>
<sequence length="500" mass="55124">MGLSSTIVFCFLQLFFICVTTDGYSIGHILNNTMEEEWNITSTKNEQPIITSQSSIPVEDLSTSIPIKVFKALLMDNNTTTNNSSTSEEESAEAENFLNEIISDEESTQSILSTMANISSVNETKESTKLDVLTTLPTTKTLLTNNLPIINTTVFSSIESTTSLPKSLSNENPLTSPPVQNEMANSTSSMDLMNLTKTLSIETTTELNNSSFIDPTNSIEENTITTTALFPQTPEKEYFENDTITTTEFLVDSITLITSTMDTINSFVDTKNDSSLIVSSTEMVPQFSLNNQSFSTPSNTSVSSLTFNDSTTALNITSSPFKKSLSITDCLTDVILIILVVLFVLFLIILLVLCCRKPATPVIIVEEEKTIIIKESRYTSNPSDIEMGEENRPNNFMAMRSTFVTTSGSEDYDPTGLTNISEESETSDSVGKKKEEKSKKEVDEENDDDNNEVEQQIKSKDGVEVPETLQEQPSPSLYSDFSKPANVAKGNKPSIYDWGK</sequence>
<feature type="compositionally biased region" description="Polar residues" evidence="1">
    <location>
        <begin position="469"/>
        <end position="479"/>
    </location>
</feature>
<evidence type="ECO:0000313" key="4">
    <source>
        <dbReference type="Proteomes" id="UP000887563"/>
    </source>
</evidence>
<feature type="region of interest" description="Disordered" evidence="1">
    <location>
        <begin position="406"/>
        <end position="500"/>
    </location>
</feature>
<dbReference type="Proteomes" id="UP000887563">
    <property type="component" value="Unplaced"/>
</dbReference>
<keyword evidence="2" id="KW-0472">Membrane</keyword>